<sequence>MATLLTVPRELRDQILGYVIESHQNTAPELDQTFEEMTQPRKILENPRLGSWCKVVLSLPDNPIVNTTSLLLTNHQLHTETLENIDLLHAREYDLDIVILDEVIPLPTWTRVPLLTSSVDKVNVTIRIAGCYDNRKGRLREHDGKSNPGLYTTKYDDYIGFRCGCGAGPAMGWQIYSILERFIKAGPRGEVKTEDEHRHVTAKTIDINIVTPPDVDPASFEVPRSASPHRTQDAETTVLDPRYLAQFVSHDIFGLLAGGDVEWFQYGKILYEHVDRVVVRLDGQDFREYDVAKRLRAVGNLDERYVSQDALKEYKTVTWAKRRERGLQVL</sequence>
<dbReference type="Proteomes" id="UP000799424">
    <property type="component" value="Unassembled WGS sequence"/>
</dbReference>
<gene>
    <name evidence="1" type="ORF">CC86DRAFT_369984</name>
</gene>
<organism evidence="1 2">
    <name type="scientific">Ophiobolus disseminans</name>
    <dbReference type="NCBI Taxonomy" id="1469910"/>
    <lineage>
        <taxon>Eukaryota</taxon>
        <taxon>Fungi</taxon>
        <taxon>Dikarya</taxon>
        <taxon>Ascomycota</taxon>
        <taxon>Pezizomycotina</taxon>
        <taxon>Dothideomycetes</taxon>
        <taxon>Pleosporomycetidae</taxon>
        <taxon>Pleosporales</taxon>
        <taxon>Pleosporineae</taxon>
        <taxon>Phaeosphaeriaceae</taxon>
        <taxon>Ophiobolus</taxon>
    </lineage>
</organism>
<dbReference type="OrthoDB" id="2823490at2759"/>
<protein>
    <submittedName>
        <fullName evidence="1">Uncharacterized protein</fullName>
    </submittedName>
</protein>
<reference evidence="1" key="1">
    <citation type="journal article" date="2020" name="Stud. Mycol.">
        <title>101 Dothideomycetes genomes: a test case for predicting lifestyles and emergence of pathogens.</title>
        <authorList>
            <person name="Haridas S."/>
            <person name="Albert R."/>
            <person name="Binder M."/>
            <person name="Bloem J."/>
            <person name="Labutti K."/>
            <person name="Salamov A."/>
            <person name="Andreopoulos B."/>
            <person name="Baker S."/>
            <person name="Barry K."/>
            <person name="Bills G."/>
            <person name="Bluhm B."/>
            <person name="Cannon C."/>
            <person name="Castanera R."/>
            <person name="Culley D."/>
            <person name="Daum C."/>
            <person name="Ezra D."/>
            <person name="Gonzalez J."/>
            <person name="Henrissat B."/>
            <person name="Kuo A."/>
            <person name="Liang C."/>
            <person name="Lipzen A."/>
            <person name="Lutzoni F."/>
            <person name="Magnuson J."/>
            <person name="Mondo S."/>
            <person name="Nolan M."/>
            <person name="Ohm R."/>
            <person name="Pangilinan J."/>
            <person name="Park H.-J."/>
            <person name="Ramirez L."/>
            <person name="Alfaro M."/>
            <person name="Sun H."/>
            <person name="Tritt A."/>
            <person name="Yoshinaga Y."/>
            <person name="Zwiers L.-H."/>
            <person name="Turgeon B."/>
            <person name="Goodwin S."/>
            <person name="Spatafora J."/>
            <person name="Crous P."/>
            <person name="Grigoriev I."/>
        </authorList>
    </citation>
    <scope>NUCLEOTIDE SEQUENCE</scope>
    <source>
        <strain evidence="1">CBS 113818</strain>
    </source>
</reference>
<evidence type="ECO:0000313" key="2">
    <source>
        <dbReference type="Proteomes" id="UP000799424"/>
    </source>
</evidence>
<dbReference type="EMBL" id="MU006225">
    <property type="protein sequence ID" value="KAF2826847.1"/>
    <property type="molecule type" value="Genomic_DNA"/>
</dbReference>
<proteinExistence type="predicted"/>
<accession>A0A6A7A2A8</accession>
<name>A0A6A7A2A8_9PLEO</name>
<evidence type="ECO:0000313" key="1">
    <source>
        <dbReference type="EMBL" id="KAF2826847.1"/>
    </source>
</evidence>
<keyword evidence="2" id="KW-1185">Reference proteome</keyword>
<dbReference type="AlphaFoldDB" id="A0A6A7A2A8"/>